<feature type="transmembrane region" description="Helical" evidence="6">
    <location>
        <begin position="398"/>
        <end position="418"/>
    </location>
</feature>
<keyword evidence="2" id="KW-0813">Transport</keyword>
<feature type="transmembrane region" description="Helical" evidence="6">
    <location>
        <begin position="63"/>
        <end position="85"/>
    </location>
</feature>
<keyword evidence="5 6" id="KW-0472">Membrane</keyword>
<feature type="transmembrane region" description="Helical" evidence="6">
    <location>
        <begin position="439"/>
        <end position="461"/>
    </location>
</feature>
<evidence type="ECO:0000256" key="3">
    <source>
        <dbReference type="ARBA" id="ARBA00022692"/>
    </source>
</evidence>
<dbReference type="Proteomes" id="UP000552700">
    <property type="component" value="Unassembled WGS sequence"/>
</dbReference>
<keyword evidence="3 6" id="KW-0812">Transmembrane</keyword>
<dbReference type="Pfam" id="PF13520">
    <property type="entry name" value="AA_permease_2"/>
    <property type="match status" value="1"/>
</dbReference>
<organism evidence="7 8">
    <name type="scientific">Sphingobium subterraneum</name>
    <dbReference type="NCBI Taxonomy" id="627688"/>
    <lineage>
        <taxon>Bacteria</taxon>
        <taxon>Pseudomonadati</taxon>
        <taxon>Pseudomonadota</taxon>
        <taxon>Alphaproteobacteria</taxon>
        <taxon>Sphingomonadales</taxon>
        <taxon>Sphingomonadaceae</taxon>
        <taxon>Sphingobium</taxon>
    </lineage>
</organism>
<dbReference type="InterPro" id="IPR002293">
    <property type="entry name" value="AA/rel_permease1"/>
</dbReference>
<keyword evidence="8" id="KW-1185">Reference proteome</keyword>
<dbReference type="EMBL" id="JACIJP010000002">
    <property type="protein sequence ID" value="MBB6123729.1"/>
    <property type="molecule type" value="Genomic_DNA"/>
</dbReference>
<dbReference type="GO" id="GO:0016020">
    <property type="term" value="C:membrane"/>
    <property type="evidence" value="ECO:0007669"/>
    <property type="project" value="UniProtKB-SubCell"/>
</dbReference>
<feature type="transmembrane region" description="Helical" evidence="6">
    <location>
        <begin position="277"/>
        <end position="301"/>
    </location>
</feature>
<feature type="transmembrane region" description="Helical" evidence="6">
    <location>
        <begin position="473"/>
        <end position="493"/>
    </location>
</feature>
<feature type="transmembrane region" description="Helical" evidence="6">
    <location>
        <begin position="194"/>
        <end position="214"/>
    </location>
</feature>
<dbReference type="GO" id="GO:0015171">
    <property type="term" value="F:amino acid transmembrane transporter activity"/>
    <property type="evidence" value="ECO:0007669"/>
    <property type="project" value="TreeGrafter"/>
</dbReference>
<evidence type="ECO:0000256" key="6">
    <source>
        <dbReference type="SAM" id="Phobius"/>
    </source>
</evidence>
<feature type="transmembrane region" description="Helical" evidence="6">
    <location>
        <begin position="169"/>
        <end position="187"/>
    </location>
</feature>
<accession>A0A841IXQ6</accession>
<feature type="transmembrane region" description="Helical" evidence="6">
    <location>
        <begin position="97"/>
        <end position="117"/>
    </location>
</feature>
<dbReference type="RefSeq" id="WP_184079127.1">
    <property type="nucleotide sequence ID" value="NZ_JACIJP010000002.1"/>
</dbReference>
<feature type="transmembrane region" description="Helical" evidence="6">
    <location>
        <begin position="124"/>
        <end position="149"/>
    </location>
</feature>
<gene>
    <name evidence="7" type="ORF">FHS92_001458</name>
</gene>
<protein>
    <submittedName>
        <fullName evidence="7">APA family basic amino acid/polyamine antiporter</fullName>
    </submittedName>
</protein>
<reference evidence="7 8" key="1">
    <citation type="submission" date="2020-08" db="EMBL/GenBank/DDBJ databases">
        <title>Genomic Encyclopedia of Type Strains, Phase IV (KMG-IV): sequencing the most valuable type-strain genomes for metagenomic binning, comparative biology and taxonomic classification.</title>
        <authorList>
            <person name="Goeker M."/>
        </authorList>
    </citation>
    <scope>NUCLEOTIDE SEQUENCE [LARGE SCALE GENOMIC DNA]</scope>
    <source>
        <strain evidence="7 8">DSM 102255</strain>
    </source>
</reference>
<evidence type="ECO:0000256" key="1">
    <source>
        <dbReference type="ARBA" id="ARBA00004141"/>
    </source>
</evidence>
<evidence type="ECO:0000256" key="5">
    <source>
        <dbReference type="ARBA" id="ARBA00023136"/>
    </source>
</evidence>
<comment type="subcellular location">
    <subcellularLocation>
        <location evidence="1">Membrane</location>
        <topology evidence="1">Multi-pass membrane protein</topology>
    </subcellularLocation>
</comment>
<dbReference type="AlphaFoldDB" id="A0A841IXQ6"/>
<dbReference type="PIRSF" id="PIRSF006060">
    <property type="entry name" value="AA_transporter"/>
    <property type="match status" value="1"/>
</dbReference>
<feature type="transmembrane region" description="Helical" evidence="6">
    <location>
        <begin position="33"/>
        <end position="51"/>
    </location>
</feature>
<feature type="transmembrane region" description="Helical" evidence="6">
    <location>
        <begin position="321"/>
        <end position="344"/>
    </location>
</feature>
<keyword evidence="4 6" id="KW-1133">Transmembrane helix</keyword>
<evidence type="ECO:0000256" key="4">
    <source>
        <dbReference type="ARBA" id="ARBA00022989"/>
    </source>
</evidence>
<proteinExistence type="predicted"/>
<dbReference type="PANTHER" id="PTHR43243">
    <property type="entry name" value="INNER MEMBRANE TRANSPORTER YGJI-RELATED"/>
    <property type="match status" value="1"/>
</dbReference>
<comment type="caution">
    <text evidence="7">The sequence shown here is derived from an EMBL/GenBank/DDBJ whole genome shotgun (WGS) entry which is preliminary data.</text>
</comment>
<feature type="transmembrane region" description="Helical" evidence="6">
    <location>
        <begin position="365"/>
        <end position="392"/>
    </location>
</feature>
<dbReference type="PANTHER" id="PTHR43243:SF4">
    <property type="entry name" value="CATIONIC AMINO ACID TRANSPORTER 4"/>
    <property type="match status" value="1"/>
</dbReference>
<evidence type="ECO:0000313" key="7">
    <source>
        <dbReference type="EMBL" id="MBB6123729.1"/>
    </source>
</evidence>
<sequence length="505" mass="52813">MATDPNRLFLRKSLDSVRRDSSETGLRRHLGPIQLVLLGIGCIIGAGVYVMTGTAAANYAGPAVVLSFGIAGLACAFTGLCYAELSSVLPVSGASYTYAYAALGEVFAWALGWMLMLEFGLAGAALAVGFSGYLQSLLADFGITIPAMLAAPTLQSEMGPDGLMFEAGASINLLALISLGVASLILVRGIAHSAAVNTLLVVIKLGVLLGFVAVGSRHIDTANLTPFIPANEGGFRYGVPGIFRAASVLFFAYLGFEAVATAASEARKPQRDVPIGILGALFVSTLVYAAVAFVMTGLVSYRTLNVADPIAIAVEAIGMPVFAMAIKIGALTGLGSVLLVNTYGQSRICLAMASDRLIPGRFAALHARFATPAFGTFVLAGISGLAAALLPITLLADLVSIGTAFVFVVVAISVMWLRTRHPDLPRPFRVPLGGIWVRGIWIGTVPVLAILLCLTMMGPVLADIFSKAIHGEWIPMAILLIYIVIGILIYALYGSRHSRARAEAL</sequence>
<evidence type="ECO:0000256" key="2">
    <source>
        <dbReference type="ARBA" id="ARBA00022448"/>
    </source>
</evidence>
<dbReference type="Gene3D" id="1.20.1740.10">
    <property type="entry name" value="Amino acid/polyamine transporter I"/>
    <property type="match status" value="1"/>
</dbReference>
<name>A0A841IXQ6_9SPHN</name>
<evidence type="ECO:0000313" key="8">
    <source>
        <dbReference type="Proteomes" id="UP000552700"/>
    </source>
</evidence>
<feature type="transmembrane region" description="Helical" evidence="6">
    <location>
        <begin position="234"/>
        <end position="256"/>
    </location>
</feature>